<feature type="compositionally biased region" description="Basic and acidic residues" evidence="1">
    <location>
        <begin position="89"/>
        <end position="98"/>
    </location>
</feature>
<feature type="region of interest" description="Disordered" evidence="1">
    <location>
        <begin position="79"/>
        <end position="98"/>
    </location>
</feature>
<keyword evidence="3" id="KW-1185">Reference proteome</keyword>
<gene>
    <name evidence="2" type="ORF">EVAR_90934_1</name>
</gene>
<organism evidence="2 3">
    <name type="scientific">Eumeta variegata</name>
    <name type="common">Bagworm moth</name>
    <name type="synonym">Eumeta japonica</name>
    <dbReference type="NCBI Taxonomy" id="151549"/>
    <lineage>
        <taxon>Eukaryota</taxon>
        <taxon>Metazoa</taxon>
        <taxon>Ecdysozoa</taxon>
        <taxon>Arthropoda</taxon>
        <taxon>Hexapoda</taxon>
        <taxon>Insecta</taxon>
        <taxon>Pterygota</taxon>
        <taxon>Neoptera</taxon>
        <taxon>Endopterygota</taxon>
        <taxon>Lepidoptera</taxon>
        <taxon>Glossata</taxon>
        <taxon>Ditrysia</taxon>
        <taxon>Tineoidea</taxon>
        <taxon>Psychidae</taxon>
        <taxon>Oiketicinae</taxon>
        <taxon>Eumeta</taxon>
    </lineage>
</organism>
<reference evidence="2 3" key="1">
    <citation type="journal article" date="2019" name="Commun. Biol.">
        <title>The bagworm genome reveals a unique fibroin gene that provides high tensile strength.</title>
        <authorList>
            <person name="Kono N."/>
            <person name="Nakamura H."/>
            <person name="Ohtoshi R."/>
            <person name="Tomita M."/>
            <person name="Numata K."/>
            <person name="Arakawa K."/>
        </authorList>
    </citation>
    <scope>NUCLEOTIDE SEQUENCE [LARGE SCALE GENOMIC DNA]</scope>
</reference>
<dbReference type="OrthoDB" id="8065238at2759"/>
<evidence type="ECO:0000313" key="3">
    <source>
        <dbReference type="Proteomes" id="UP000299102"/>
    </source>
</evidence>
<comment type="caution">
    <text evidence="2">The sequence shown here is derived from an EMBL/GenBank/DDBJ whole genome shotgun (WGS) entry which is preliminary data.</text>
</comment>
<protein>
    <recommendedName>
        <fullName evidence="4">DNA helicase</fullName>
    </recommendedName>
</protein>
<feature type="compositionally biased region" description="Basic and acidic residues" evidence="1">
    <location>
        <begin position="39"/>
        <end position="57"/>
    </location>
</feature>
<accession>A0A4C1SN20</accession>
<dbReference type="AlphaFoldDB" id="A0A4C1SN20"/>
<proteinExistence type="predicted"/>
<feature type="region of interest" description="Disordered" evidence="1">
    <location>
        <begin position="22"/>
        <end position="57"/>
    </location>
</feature>
<evidence type="ECO:0008006" key="4">
    <source>
        <dbReference type="Google" id="ProtNLM"/>
    </source>
</evidence>
<evidence type="ECO:0000256" key="1">
    <source>
        <dbReference type="SAM" id="MobiDB-lite"/>
    </source>
</evidence>
<evidence type="ECO:0000313" key="2">
    <source>
        <dbReference type="EMBL" id="GBP03385.1"/>
    </source>
</evidence>
<sequence length="362" mass="42715">MRNTLQHSRRRENPILSFEQYRNTQEHSRRRQSSTQRSIEQERNTHDHFMHRRNPDYQEIDRERNTASHFIRRSNPAYRSFEQARNTRQRREARQQARNRMHDISRMMNVRVRIHRLNPYNRERENLRQIERIRQARQNISPESHQQLLLRDSQRHTDHMLSEFNQCIKNGPTEGLRLLWRFGIPYPPMPSTEILLPLPEDTNADDLEKYQQNFANIHALLNAKLSNEEEDQVGSFEQFLKVSVQEASYNILGMHLSQCSNADVFINTFLPEKKEVLTSAYFRNLKTSETQGLCNRLVLKISAKYMMTVNINTSDGLVNGASGVLMGIDLQLDSRCPATLWVLFEIEMLASKVTSRKPFGHQ</sequence>
<dbReference type="EMBL" id="BGZK01003653">
    <property type="protein sequence ID" value="GBP03385.1"/>
    <property type="molecule type" value="Genomic_DNA"/>
</dbReference>
<name>A0A4C1SN20_EUMVA</name>
<dbReference type="Proteomes" id="UP000299102">
    <property type="component" value="Unassembled WGS sequence"/>
</dbReference>